<proteinExistence type="predicted"/>
<accession>A0A075IFF7</accession>
<sequence length="335" mass="37482">MKESLRTFMNGLIDYAGLFPPANLPLDEAIDDYIIHLKGENSWMLGRFIIPVAKLNELDSLLPLFDEIGPLGLTVLGSGGKSNDEYLSKVSEDIAKINDYRSKHGEKVEIEVYECKLPSNSPSRTIMEKATNLLNDNGLSHYHEFHELPEVGINYSTNEDESSWDAEIPPVVSMISELKGAGIKLRCGGIVKEAFPSVEQVAAMIQTCALIGIPMKCTAGLHHPIRHFAEEYDAFMHGFINIFGAGVFTSNFPNPQNSQEKYRMFIMLSHLISEQRSDNFDFGNGEMVWKVGDERGTIFEFGNENIANCRKKGIISYGSCSFQEPINDLKQLGWM</sequence>
<dbReference type="AlphaFoldDB" id="A0A075IFF7"/>
<reference evidence="1" key="1">
    <citation type="journal article" date="2014" name="Genome Biol. Evol.">
        <title>Pangenome evidence for extensive interdomain horizontal transfer affecting lineage core and shell genes in uncultured planktonic thaumarchaeota and euryarchaeota.</title>
        <authorList>
            <person name="Deschamps P."/>
            <person name="Zivanovic Y."/>
            <person name="Moreira D."/>
            <person name="Rodriguez-Valera F."/>
            <person name="Lopez-Garcia P."/>
        </authorList>
    </citation>
    <scope>NUCLEOTIDE SEQUENCE</scope>
</reference>
<name>A0A075IFF7_9EURY</name>
<protein>
    <submittedName>
        <fullName evidence="1">Uncharacterized protein</fullName>
    </submittedName>
</protein>
<evidence type="ECO:0000313" key="1">
    <source>
        <dbReference type="EMBL" id="AIF24943.1"/>
    </source>
</evidence>
<organism evidence="1">
    <name type="scientific">uncultured marine group II/III euryarchaeote SAT1000_41_C12</name>
    <dbReference type="NCBI Taxonomy" id="1456583"/>
    <lineage>
        <taxon>Archaea</taxon>
        <taxon>Methanobacteriati</taxon>
        <taxon>Methanobacteriota</taxon>
        <taxon>environmental samples</taxon>
    </lineage>
</organism>
<dbReference type="EMBL" id="KF901277">
    <property type="protein sequence ID" value="AIF24943.1"/>
    <property type="molecule type" value="Genomic_DNA"/>
</dbReference>